<evidence type="ECO:0000313" key="1">
    <source>
        <dbReference type="EMBL" id="GMA36553.1"/>
    </source>
</evidence>
<gene>
    <name evidence="1" type="ORF">GCM10025876_27570</name>
</gene>
<proteinExistence type="predicted"/>
<evidence type="ECO:0000313" key="2">
    <source>
        <dbReference type="Proteomes" id="UP001157125"/>
    </source>
</evidence>
<dbReference type="EMBL" id="BSUN01000001">
    <property type="protein sequence ID" value="GMA36553.1"/>
    <property type="molecule type" value="Genomic_DNA"/>
</dbReference>
<name>A0ABQ6IHC0_9MICO</name>
<organism evidence="1 2">
    <name type="scientific">Demequina litorisediminis</name>
    <dbReference type="NCBI Taxonomy" id="1849022"/>
    <lineage>
        <taxon>Bacteria</taxon>
        <taxon>Bacillati</taxon>
        <taxon>Actinomycetota</taxon>
        <taxon>Actinomycetes</taxon>
        <taxon>Micrococcales</taxon>
        <taxon>Demequinaceae</taxon>
        <taxon>Demequina</taxon>
    </lineage>
</organism>
<accession>A0ABQ6IHC0</accession>
<dbReference type="Proteomes" id="UP001157125">
    <property type="component" value="Unassembled WGS sequence"/>
</dbReference>
<sequence>MLAAARAPLRRSLGHVREGLDKVLRVHMGETEGPHAGGVDDAAAVGQVEGHRGGRGVAPASRDVVDMPRGASSVRHQGIHEGGLAHARVADQDRRAVGQACAQVLDARDLTFAVGSVGDGRDEDGHAQRLIRGAQRVARGEVALREHQQRVHARVESGDKAAVDHAGVGLGVG</sequence>
<keyword evidence="2" id="KW-1185">Reference proteome</keyword>
<reference evidence="2" key="1">
    <citation type="journal article" date="2019" name="Int. J. Syst. Evol. Microbiol.">
        <title>The Global Catalogue of Microorganisms (GCM) 10K type strain sequencing project: providing services to taxonomists for standard genome sequencing and annotation.</title>
        <authorList>
            <consortium name="The Broad Institute Genomics Platform"/>
            <consortium name="The Broad Institute Genome Sequencing Center for Infectious Disease"/>
            <person name="Wu L."/>
            <person name="Ma J."/>
        </authorList>
    </citation>
    <scope>NUCLEOTIDE SEQUENCE [LARGE SCALE GENOMIC DNA]</scope>
    <source>
        <strain evidence="2">NBRC 112299</strain>
    </source>
</reference>
<protein>
    <submittedName>
        <fullName evidence="1">Uncharacterized protein</fullName>
    </submittedName>
</protein>
<comment type="caution">
    <text evidence="1">The sequence shown here is derived from an EMBL/GenBank/DDBJ whole genome shotgun (WGS) entry which is preliminary data.</text>
</comment>